<dbReference type="PRINTS" id="PR00237">
    <property type="entry name" value="GPCRRHODOPSN"/>
</dbReference>
<gene>
    <name evidence="12" type="ORF">DPMN_023426</name>
</gene>
<dbReference type="OrthoDB" id="6159456at2759"/>
<protein>
    <recommendedName>
        <fullName evidence="11">G-protein coupled receptors family 1 profile domain-containing protein</fullName>
    </recommendedName>
</protein>
<evidence type="ECO:0000256" key="2">
    <source>
        <dbReference type="ARBA" id="ARBA00022475"/>
    </source>
</evidence>
<evidence type="ECO:0000256" key="8">
    <source>
        <dbReference type="ARBA" id="ARBA00023224"/>
    </source>
</evidence>
<organism evidence="12 13">
    <name type="scientific">Dreissena polymorpha</name>
    <name type="common">Zebra mussel</name>
    <name type="synonym">Mytilus polymorpha</name>
    <dbReference type="NCBI Taxonomy" id="45954"/>
    <lineage>
        <taxon>Eukaryota</taxon>
        <taxon>Metazoa</taxon>
        <taxon>Spiralia</taxon>
        <taxon>Lophotrochozoa</taxon>
        <taxon>Mollusca</taxon>
        <taxon>Bivalvia</taxon>
        <taxon>Autobranchia</taxon>
        <taxon>Heteroconchia</taxon>
        <taxon>Euheterodonta</taxon>
        <taxon>Imparidentia</taxon>
        <taxon>Neoheterodontei</taxon>
        <taxon>Myida</taxon>
        <taxon>Dreissenoidea</taxon>
        <taxon>Dreissenidae</taxon>
        <taxon>Dreissena</taxon>
    </lineage>
</organism>
<dbReference type="InterPro" id="IPR017452">
    <property type="entry name" value="GPCR_Rhodpsn_7TM"/>
</dbReference>
<evidence type="ECO:0000256" key="9">
    <source>
        <dbReference type="SAM" id="MobiDB-lite"/>
    </source>
</evidence>
<dbReference type="InterPro" id="IPR000276">
    <property type="entry name" value="GPCR_Rhodpsn"/>
</dbReference>
<dbReference type="PANTHER" id="PTHR24248:SF176">
    <property type="entry name" value="G-PROTEIN COUPLED RECEPTOR 101-RELATED"/>
    <property type="match status" value="1"/>
</dbReference>
<comment type="subcellular location">
    <subcellularLocation>
        <location evidence="1">Cell membrane</location>
        <topology evidence="1">Multi-pass membrane protein</topology>
    </subcellularLocation>
</comment>
<feature type="transmembrane region" description="Helical" evidence="10">
    <location>
        <begin position="427"/>
        <end position="446"/>
    </location>
</feature>
<evidence type="ECO:0000256" key="5">
    <source>
        <dbReference type="ARBA" id="ARBA00023040"/>
    </source>
</evidence>
<name>A0A9D4LKQ1_DREPO</name>
<dbReference type="Proteomes" id="UP000828390">
    <property type="component" value="Unassembled WGS sequence"/>
</dbReference>
<evidence type="ECO:0000256" key="6">
    <source>
        <dbReference type="ARBA" id="ARBA00023136"/>
    </source>
</evidence>
<keyword evidence="6 10" id="KW-0472">Membrane</keyword>
<dbReference type="EMBL" id="JAIWYP010000002">
    <property type="protein sequence ID" value="KAH3860525.1"/>
    <property type="molecule type" value="Genomic_DNA"/>
</dbReference>
<feature type="transmembrane region" description="Helical" evidence="10">
    <location>
        <begin position="466"/>
        <end position="485"/>
    </location>
</feature>
<feature type="transmembrane region" description="Helical" evidence="10">
    <location>
        <begin position="60"/>
        <end position="79"/>
    </location>
</feature>
<dbReference type="PANTHER" id="PTHR24248">
    <property type="entry name" value="ADRENERGIC RECEPTOR-RELATED G-PROTEIN COUPLED RECEPTOR"/>
    <property type="match status" value="1"/>
</dbReference>
<dbReference type="PROSITE" id="PS50262">
    <property type="entry name" value="G_PROTEIN_RECEP_F1_2"/>
    <property type="match status" value="1"/>
</dbReference>
<proteinExistence type="predicted"/>
<reference evidence="12" key="2">
    <citation type="submission" date="2020-11" db="EMBL/GenBank/DDBJ databases">
        <authorList>
            <person name="McCartney M.A."/>
            <person name="Auch B."/>
            <person name="Kono T."/>
            <person name="Mallez S."/>
            <person name="Becker A."/>
            <person name="Gohl D.M."/>
            <person name="Silverstein K.A.T."/>
            <person name="Koren S."/>
            <person name="Bechman K.B."/>
            <person name="Herman A."/>
            <person name="Abrahante J.E."/>
            <person name="Garbe J."/>
        </authorList>
    </citation>
    <scope>NUCLEOTIDE SEQUENCE</scope>
    <source>
        <strain evidence="12">Duluth1</strain>
        <tissue evidence="12">Whole animal</tissue>
    </source>
</reference>
<dbReference type="AlphaFoldDB" id="A0A9D4LKQ1"/>
<feature type="region of interest" description="Disordered" evidence="9">
    <location>
        <begin position="237"/>
        <end position="264"/>
    </location>
</feature>
<evidence type="ECO:0000313" key="12">
    <source>
        <dbReference type="EMBL" id="KAH3860525.1"/>
    </source>
</evidence>
<feature type="transmembrane region" description="Helical" evidence="10">
    <location>
        <begin position="99"/>
        <end position="120"/>
    </location>
</feature>
<keyword evidence="7" id="KW-0675">Receptor</keyword>
<dbReference type="SUPFAM" id="SSF81321">
    <property type="entry name" value="Family A G protein-coupled receptor-like"/>
    <property type="match status" value="1"/>
</dbReference>
<accession>A0A9D4LKQ1</accession>
<keyword evidence="13" id="KW-1185">Reference proteome</keyword>
<feature type="transmembrane region" description="Helical" evidence="10">
    <location>
        <begin position="140"/>
        <end position="161"/>
    </location>
</feature>
<keyword evidence="3 10" id="KW-0812">Transmembrane</keyword>
<feature type="region of interest" description="Disordered" evidence="9">
    <location>
        <begin position="292"/>
        <end position="311"/>
    </location>
</feature>
<feature type="domain" description="G-protein coupled receptors family 1 profile" evidence="11">
    <location>
        <begin position="40"/>
        <end position="482"/>
    </location>
</feature>
<evidence type="ECO:0000256" key="10">
    <source>
        <dbReference type="SAM" id="Phobius"/>
    </source>
</evidence>
<dbReference type="GO" id="GO:0071880">
    <property type="term" value="P:adenylate cyclase-activating adrenergic receptor signaling pathway"/>
    <property type="evidence" value="ECO:0007669"/>
    <property type="project" value="TreeGrafter"/>
</dbReference>
<evidence type="ECO:0000313" key="13">
    <source>
        <dbReference type="Proteomes" id="UP000828390"/>
    </source>
</evidence>
<evidence type="ECO:0000256" key="3">
    <source>
        <dbReference type="ARBA" id="ARBA00022692"/>
    </source>
</evidence>
<feature type="transmembrane region" description="Helical" evidence="10">
    <location>
        <begin position="25"/>
        <end position="48"/>
    </location>
</feature>
<dbReference type="GO" id="GO:0043410">
    <property type="term" value="P:positive regulation of MAPK cascade"/>
    <property type="evidence" value="ECO:0007669"/>
    <property type="project" value="TreeGrafter"/>
</dbReference>
<keyword evidence="2" id="KW-1003">Cell membrane</keyword>
<dbReference type="Gene3D" id="1.20.1070.10">
    <property type="entry name" value="Rhodopsin 7-helix transmembrane proteins"/>
    <property type="match status" value="2"/>
</dbReference>
<dbReference type="Pfam" id="PF00001">
    <property type="entry name" value="7tm_1"/>
    <property type="match status" value="1"/>
</dbReference>
<feature type="compositionally biased region" description="Polar residues" evidence="9">
    <location>
        <begin position="302"/>
        <end position="311"/>
    </location>
</feature>
<keyword evidence="5" id="KW-0297">G-protein coupled receptor</keyword>
<feature type="transmembrane region" description="Helical" evidence="10">
    <location>
        <begin position="192"/>
        <end position="216"/>
    </location>
</feature>
<evidence type="ECO:0000256" key="1">
    <source>
        <dbReference type="ARBA" id="ARBA00004651"/>
    </source>
</evidence>
<dbReference type="GO" id="GO:0005886">
    <property type="term" value="C:plasma membrane"/>
    <property type="evidence" value="ECO:0007669"/>
    <property type="project" value="UniProtKB-SubCell"/>
</dbReference>
<evidence type="ECO:0000256" key="4">
    <source>
        <dbReference type="ARBA" id="ARBA00022989"/>
    </source>
</evidence>
<evidence type="ECO:0000256" key="7">
    <source>
        <dbReference type="ARBA" id="ARBA00023170"/>
    </source>
</evidence>
<keyword evidence="8" id="KW-0807">Transducer</keyword>
<comment type="caution">
    <text evidence="12">The sequence shown here is derived from an EMBL/GenBank/DDBJ whole genome shotgun (WGS) entry which is preliminary data.</text>
</comment>
<reference evidence="12" key="1">
    <citation type="journal article" date="2019" name="bioRxiv">
        <title>The Genome of the Zebra Mussel, Dreissena polymorpha: A Resource for Invasive Species Research.</title>
        <authorList>
            <person name="McCartney M.A."/>
            <person name="Auch B."/>
            <person name="Kono T."/>
            <person name="Mallez S."/>
            <person name="Zhang Y."/>
            <person name="Obille A."/>
            <person name="Becker A."/>
            <person name="Abrahante J.E."/>
            <person name="Garbe J."/>
            <person name="Badalamenti J.P."/>
            <person name="Herman A."/>
            <person name="Mangelson H."/>
            <person name="Liachko I."/>
            <person name="Sullivan S."/>
            <person name="Sone E.D."/>
            <person name="Koren S."/>
            <person name="Silverstein K.A.T."/>
            <person name="Beckman K.B."/>
            <person name="Gohl D.M."/>
        </authorList>
    </citation>
    <scope>NUCLEOTIDE SEQUENCE</scope>
    <source>
        <strain evidence="12">Duluth1</strain>
        <tissue evidence="12">Whole animal</tissue>
    </source>
</reference>
<evidence type="ECO:0000259" key="11">
    <source>
        <dbReference type="PROSITE" id="PS50262"/>
    </source>
</evidence>
<sequence length="512" mass="59261">MDFNSREYILRKDAGDHEWTAAKSFLVPFMGLMNVIMFFGNLLSIATIMSTPKLRQQTSYWFVMNLAVIDLLISVTVVPLNTIWEYHGTWPFSQITCEFFTFADIAFSTISAYSIMLVSIDKYIYITYSIHYFEKMTRRLAVILICAVWICVFIFAIISLVTEVGTDDNFKDHFLYINNTINTCLFVMTDAYVIPSAIISFFIPFVVLCFTSSKIICIASRHIKKITHLPHTFTYTSDTDSDSIHSRSKNHKIEKPCPPAKSPLAAEENTELSNCTTDGCYTSELKCDPQSTNYNEHDKETSFNGPQNNNKSFEQLKCEKCESSEKDHKNGIVIMDVIYENILKEKETPNKTECVITRKPRAYSFPRATSLKLKSNKGNNMPVKRTQSLKVNQTRLDTLRLDHMNRKNSIKSVSNGKKKKRLQYCKLFGTITIVIFCFIIMFAPYNVAIVVDVWCHCIEPWVYEDILAVLYYMHSLVNPFIYMATDRKFKTALRQLWQRICRVTLCLFRHKL</sequence>
<dbReference type="GO" id="GO:0004930">
    <property type="term" value="F:G protein-coupled receptor activity"/>
    <property type="evidence" value="ECO:0007669"/>
    <property type="project" value="UniProtKB-KW"/>
</dbReference>
<keyword evidence="4 10" id="KW-1133">Transmembrane helix</keyword>